<keyword evidence="9" id="KW-1185">Reference proteome</keyword>
<feature type="compositionally biased region" description="Low complexity" evidence="4">
    <location>
        <begin position="515"/>
        <end position="534"/>
    </location>
</feature>
<accession>A0AAN9Z7N4</accession>
<evidence type="ECO:0000256" key="2">
    <source>
        <dbReference type="ARBA" id="ARBA00023180"/>
    </source>
</evidence>
<keyword evidence="5" id="KW-1133">Transmembrane helix</keyword>
<feature type="signal peptide" evidence="6">
    <location>
        <begin position="1"/>
        <end position="34"/>
    </location>
</feature>
<feature type="region of interest" description="Disordered" evidence="4">
    <location>
        <begin position="515"/>
        <end position="540"/>
    </location>
</feature>
<evidence type="ECO:0000313" key="8">
    <source>
        <dbReference type="EMBL" id="KAK7864870.1"/>
    </source>
</evidence>
<dbReference type="PROSITE" id="PS50104">
    <property type="entry name" value="TIR"/>
    <property type="match status" value="1"/>
</dbReference>
<feature type="chain" id="PRO_5043043134" description="TIR domain-containing protein" evidence="6">
    <location>
        <begin position="35"/>
        <end position="540"/>
    </location>
</feature>
<reference evidence="8 9" key="1">
    <citation type="submission" date="2024-03" db="EMBL/GenBank/DDBJ databases">
        <title>The genome assembly and annotation of the cricket Gryllus longicercus Weissman &amp; Gray.</title>
        <authorList>
            <person name="Szrajer S."/>
            <person name="Gray D."/>
            <person name="Ylla G."/>
        </authorList>
    </citation>
    <scope>NUCLEOTIDE SEQUENCE [LARGE SCALE GENOMIC DNA]</scope>
    <source>
        <strain evidence="8">DAG 2021-001</strain>
        <tissue evidence="8">Whole body minus gut</tissue>
    </source>
</reference>
<keyword evidence="2" id="KW-0325">Glycoprotein</keyword>
<dbReference type="SMART" id="SM00408">
    <property type="entry name" value="IGc2"/>
    <property type="match status" value="2"/>
</dbReference>
<dbReference type="InterPro" id="IPR036179">
    <property type="entry name" value="Ig-like_dom_sf"/>
</dbReference>
<evidence type="ECO:0000256" key="3">
    <source>
        <dbReference type="ARBA" id="ARBA00023319"/>
    </source>
</evidence>
<gene>
    <name evidence="8" type="ORF">R5R35_012505</name>
</gene>
<organism evidence="8 9">
    <name type="scientific">Gryllus longicercus</name>
    <dbReference type="NCBI Taxonomy" id="2509291"/>
    <lineage>
        <taxon>Eukaryota</taxon>
        <taxon>Metazoa</taxon>
        <taxon>Ecdysozoa</taxon>
        <taxon>Arthropoda</taxon>
        <taxon>Hexapoda</taxon>
        <taxon>Insecta</taxon>
        <taxon>Pterygota</taxon>
        <taxon>Neoptera</taxon>
        <taxon>Polyneoptera</taxon>
        <taxon>Orthoptera</taxon>
        <taxon>Ensifera</taxon>
        <taxon>Gryllidea</taxon>
        <taxon>Grylloidea</taxon>
        <taxon>Gryllidae</taxon>
        <taxon>Gryllinae</taxon>
        <taxon>Gryllus</taxon>
    </lineage>
</organism>
<dbReference type="Proteomes" id="UP001378592">
    <property type="component" value="Unassembled WGS sequence"/>
</dbReference>
<dbReference type="PANTHER" id="PTHR11890">
    <property type="entry name" value="INTERLEUKIN-1 RECEPTOR FAMILY MEMBER"/>
    <property type="match status" value="1"/>
</dbReference>
<name>A0AAN9Z7N4_9ORTH</name>
<keyword evidence="5" id="KW-0472">Membrane</keyword>
<dbReference type="GO" id="GO:0007165">
    <property type="term" value="P:signal transduction"/>
    <property type="evidence" value="ECO:0007669"/>
    <property type="project" value="InterPro"/>
</dbReference>
<proteinExistence type="predicted"/>
<dbReference type="InterPro" id="IPR013783">
    <property type="entry name" value="Ig-like_fold"/>
</dbReference>
<evidence type="ECO:0000256" key="6">
    <source>
        <dbReference type="SAM" id="SignalP"/>
    </source>
</evidence>
<keyword evidence="6" id="KW-0732">Signal</keyword>
<dbReference type="PANTHER" id="PTHR11890:SF44">
    <property type="entry name" value="X-LINKED INTERLEUKIN-1 RECEPTOR ACCESSORY PROTEIN-LIKE 2"/>
    <property type="match status" value="1"/>
</dbReference>
<evidence type="ECO:0000256" key="5">
    <source>
        <dbReference type="SAM" id="Phobius"/>
    </source>
</evidence>
<keyword evidence="3" id="KW-0393">Immunoglobulin domain</keyword>
<keyword evidence="1" id="KW-1015">Disulfide bond</keyword>
<dbReference type="InterPro" id="IPR015621">
    <property type="entry name" value="IL-1_rcpt_fam"/>
</dbReference>
<dbReference type="SMART" id="SM00409">
    <property type="entry name" value="IG"/>
    <property type="match status" value="2"/>
</dbReference>
<evidence type="ECO:0000256" key="1">
    <source>
        <dbReference type="ARBA" id="ARBA00023157"/>
    </source>
</evidence>
<dbReference type="SUPFAM" id="SSF52200">
    <property type="entry name" value="Toll/Interleukin receptor TIR domain"/>
    <property type="match status" value="1"/>
</dbReference>
<keyword evidence="5" id="KW-0812">Transmembrane</keyword>
<feature type="transmembrane region" description="Helical" evidence="5">
    <location>
        <begin position="281"/>
        <end position="303"/>
    </location>
</feature>
<dbReference type="AlphaFoldDB" id="A0AAN9Z7N4"/>
<evidence type="ECO:0000256" key="4">
    <source>
        <dbReference type="SAM" id="MobiDB-lite"/>
    </source>
</evidence>
<dbReference type="InterPro" id="IPR000157">
    <property type="entry name" value="TIR_dom"/>
</dbReference>
<protein>
    <recommendedName>
        <fullName evidence="7">TIR domain-containing protein</fullName>
    </recommendedName>
</protein>
<dbReference type="InterPro" id="IPR003598">
    <property type="entry name" value="Ig_sub2"/>
</dbReference>
<dbReference type="SMART" id="SM00255">
    <property type="entry name" value="TIR"/>
    <property type="match status" value="1"/>
</dbReference>
<dbReference type="PRINTS" id="PR01537">
    <property type="entry name" value="INTRLKN1R1F"/>
</dbReference>
<dbReference type="InterPro" id="IPR003599">
    <property type="entry name" value="Ig_sub"/>
</dbReference>
<sequence length="540" mass="62597">MWRRRRRTSLGGWLAPPVPPAWLLWQLWLALALALAPWPSGAARAATAECDRRNRPNDTGRLEWARRTNEQDTIREGAPVELLCCPRNYDEIQWFRVNETTQELVRLPNNLYSSLVHLRDDNRTLAAGRAGMQRRDAGLYLCRAFNNSGGGESLNHTILLIPKLNVDEEKVLEKIYEERTQRLGDPVQFTCSITSEQPVVWFHQYGYVEKFPHYDAEGNELTNVKVKAVQYLSGPNKVIGQTVTIDPIELENFGTYICYWKKSKVRYFILKEGGYRKELKVTVVCLITLFIIFAVLGPLCWYWRIELRLFWKDRFGKLEENDDKVYDVFVSYDAEDAPFVLGTLVPVLEDHFRYRCFAWERDSIAGDWIPETLVQSVRDSRRFLMILSPALLENRWCTFALHVALKAVLQLQLHIICIKLHDIDWAQVQLADKSANETIRQVLHVVRTVVWEPSKGQSRTLRNQQMVAVKDKSLLSFNKFIKRKNDMPDEDIKAPGRSRFWRKLRLYLPPRRTLPLLSKPPASPTSTKSLLSLPHGSDCC</sequence>
<evidence type="ECO:0000313" key="9">
    <source>
        <dbReference type="Proteomes" id="UP001378592"/>
    </source>
</evidence>
<dbReference type="SUPFAM" id="SSF48726">
    <property type="entry name" value="Immunoglobulin"/>
    <property type="match status" value="2"/>
</dbReference>
<dbReference type="Gene3D" id="2.60.40.10">
    <property type="entry name" value="Immunoglobulins"/>
    <property type="match status" value="2"/>
</dbReference>
<dbReference type="InterPro" id="IPR035897">
    <property type="entry name" value="Toll_tir_struct_dom_sf"/>
</dbReference>
<evidence type="ECO:0000259" key="7">
    <source>
        <dbReference type="PROSITE" id="PS50104"/>
    </source>
</evidence>
<comment type="caution">
    <text evidence="8">The sequence shown here is derived from an EMBL/GenBank/DDBJ whole genome shotgun (WGS) entry which is preliminary data.</text>
</comment>
<dbReference type="Gene3D" id="3.40.50.10140">
    <property type="entry name" value="Toll/interleukin-1 receptor homology (TIR) domain"/>
    <property type="match status" value="1"/>
</dbReference>
<dbReference type="EMBL" id="JAZDUA010000193">
    <property type="protein sequence ID" value="KAK7864870.1"/>
    <property type="molecule type" value="Genomic_DNA"/>
</dbReference>
<dbReference type="Pfam" id="PF13676">
    <property type="entry name" value="TIR_2"/>
    <property type="match status" value="1"/>
</dbReference>
<feature type="domain" description="TIR" evidence="7">
    <location>
        <begin position="324"/>
        <end position="450"/>
    </location>
</feature>